<dbReference type="AlphaFoldDB" id="A0A1B7K3S1"/>
<accession>A0A1B7K3S1</accession>
<dbReference type="SUPFAM" id="SSF56349">
    <property type="entry name" value="DNA breaking-rejoining enzymes"/>
    <property type="match status" value="1"/>
</dbReference>
<organism evidence="1 2">
    <name type="scientific">Providencia heimbachae ATCC 35613</name>
    <dbReference type="NCBI Taxonomy" id="1354272"/>
    <lineage>
        <taxon>Bacteria</taxon>
        <taxon>Pseudomonadati</taxon>
        <taxon>Pseudomonadota</taxon>
        <taxon>Gammaproteobacteria</taxon>
        <taxon>Enterobacterales</taxon>
        <taxon>Morganellaceae</taxon>
        <taxon>Providencia</taxon>
    </lineage>
</organism>
<dbReference type="PATRIC" id="fig|1354272.4.peg.233"/>
<proteinExistence type="predicted"/>
<keyword evidence="2" id="KW-1185">Reference proteome</keyword>
<reference evidence="1 2" key="1">
    <citation type="submission" date="2016-04" db="EMBL/GenBank/DDBJ databases">
        <title>ATOL: Assembling a taxonomically balanced genome-scale reconstruction of the evolutionary history of the Enterobacteriaceae.</title>
        <authorList>
            <person name="Plunkett G.III."/>
            <person name="Neeno-Eckwall E.C."/>
            <person name="Glasner J.D."/>
            <person name="Perna N.T."/>
        </authorList>
    </citation>
    <scope>NUCLEOTIDE SEQUENCE [LARGE SCALE GENOMIC DNA]</scope>
    <source>
        <strain evidence="1 2">ATCC 35613</strain>
    </source>
</reference>
<name>A0A1B7K3S1_9GAMM</name>
<dbReference type="Proteomes" id="UP000078224">
    <property type="component" value="Unassembled WGS sequence"/>
</dbReference>
<protein>
    <submittedName>
        <fullName evidence="1">Uncharacterized protein</fullName>
    </submittedName>
</protein>
<evidence type="ECO:0000313" key="1">
    <source>
        <dbReference type="EMBL" id="OAT54802.1"/>
    </source>
</evidence>
<comment type="caution">
    <text evidence="1">The sequence shown here is derived from an EMBL/GenBank/DDBJ whole genome shotgun (WGS) entry which is preliminary data.</text>
</comment>
<gene>
    <name evidence="1" type="ORF">M998_0226</name>
</gene>
<dbReference type="OrthoDB" id="6725579at2"/>
<dbReference type="InterPro" id="IPR011010">
    <property type="entry name" value="DNA_brk_join_enz"/>
</dbReference>
<dbReference type="GO" id="GO:0003677">
    <property type="term" value="F:DNA binding"/>
    <property type="evidence" value="ECO:0007669"/>
    <property type="project" value="InterPro"/>
</dbReference>
<dbReference type="EMBL" id="LXEW01000006">
    <property type="protein sequence ID" value="OAT54802.1"/>
    <property type="molecule type" value="Genomic_DNA"/>
</dbReference>
<sequence>MLDVSKNVDAFISKNREKFREKAIEANVEDVFLWELDSWTYGKSGYAWLKGANKGKLAFTHISRTKGVEKMDVAPIYQNFMRAMLVETLIMSGNSTPAGAVFQQEILVMKRWYAELVKATGQSHPMYLTSDIIHAAMDTHAECGAASTAVSDYADKAVALAKVLSAKSLTLTTLNVQNQHPTRNTSVDVTELDPLKTEDEHLISIKAFMSIIELIYLAENDEDKVLLMGLLLLLITGLRFQELQNLKIDCLVRREITDPDKLQYAKDMGFPDYYLGIDYIGAKKAGKRIHWLAPSTYPVIEMIFERVKELTNKQRALLIYYRESDFTYFLPDAIRELPEDEVESRELVGHVVAGTGGARNAIVRSIQTSFKTYAGHEPTRIHEVHKQLKHYFYTKTQVNDYIVAVYSSLYNFEQEHRGVHTYNDNGTLLNFNYEELLFISPYGMGNLVNDFRHLSVITPLQENTLKKWLGNTQGSTSIFSLFGLTEDDGSEIKIPKHTPRHNINTFLAIAGVTDHLQAILMGRVDVTQNKHYQHGVESLEYRAAAMAMVALEKTFHAKKDVFTEDDQISLFDTPVEHYPVAQGTDKSEVTQRMAAYAKANRTRTGVEAVKSTASMIVSKDLSTEANLKRAMQTYGASSEEMAKYVGDSMSKSFMPELKEAHDKLINNKQEQEAKRLLERHARIYPLVFGACTRDVARFGCPFAMRCQEGLPCGYFTLSGRMGETEEVISRLERKQKEVETLRELVSTNPAFQLALDEQEQSLLLYEALKSKALKSLQESEIVSLLSDDPQNPFAHLLKTIREQDLVGKTPKTLADLFYIEQKRMERDAAKGIEDKRSEPQ</sequence>
<evidence type="ECO:0000313" key="2">
    <source>
        <dbReference type="Proteomes" id="UP000078224"/>
    </source>
</evidence>
<dbReference type="RefSeq" id="WP_068907162.1">
    <property type="nucleotide sequence ID" value="NZ_LXEW01000006.1"/>
</dbReference>